<sequence length="645" mass="70804">MGDLREDWSSELNGAVVEERPSSASLLSSSPSSLFSSNQASAAAAAGISAEYWKKAEEATQGVIAQVQPTDVSERRRKAVIDYVQRLIRGCLGCEVFPFGSVPLKTYLPDGDIDLTAFGGINVEEALANDVCSVLEREVQNGAAEFTVKDVQLIRAEVKLVKCLVQNIVVDISFNQLGGLCTLCFLEQVDRLIGKDHLFKRSIILIKAWCYYESRILGAHHGLISTYALETLVLYIFHLFHSSLNGPLAVLYKFLDYFSKFDWDNYCISLSGPVRVSSLPELLVETPENGGNDLLLSNEFLKECVQRFSVPSRGHETNYRTFPPKHFNIVDPLKDNNNLGRSVSKGNFYRIRSAFTYGARKLGRILSQTEDNIDDEIRKFFANTLDRHGGGQRPDVQDLVPLSRYDGYGSASLFAGTESQDQIIYESESAYSSGMIGECGLNSEGSWNGEVTNVQIPGQCVNGPHESSMKVASPTMFSEDDSSPNGIAVSEYRLMGDAKDLATSRFQGLTISSDAQNPFPSNGEGSISPLGKAHHAPHLYFSHSSTGNGDIRNGNQDQQLPESFGSTDNWVGNQDVNQLGCNQEVLSSVGYKHHLSRLISIVGSFEDFHPRYSGYPMSCSIAGSPKPSSSWTDLGGDHDSHLYIV</sequence>
<evidence type="ECO:0000259" key="2">
    <source>
        <dbReference type="Pfam" id="PF22600"/>
    </source>
</evidence>
<dbReference type="SUPFAM" id="SSF81301">
    <property type="entry name" value="Nucleotidyltransferase"/>
    <property type="match status" value="1"/>
</dbReference>
<dbReference type="PANTHER" id="PTHR45979:SF2">
    <property type="entry name" value="PAP_OAS1 SUBSTRATE-BINDING DOMAIN SUPERFAMILY"/>
    <property type="match status" value="1"/>
</dbReference>
<keyword evidence="4" id="KW-1185">Reference proteome</keyword>
<feature type="domain" description="PAP/OAS1 substrate-binding-related" evidence="3">
    <location>
        <begin position="193"/>
        <end position="385"/>
    </location>
</feature>
<name>A0A6P5U194_PRUAV</name>
<dbReference type="Gene3D" id="3.30.460.10">
    <property type="entry name" value="Beta Polymerase, domain 2"/>
    <property type="match status" value="1"/>
</dbReference>
<evidence type="ECO:0000313" key="4">
    <source>
        <dbReference type="Proteomes" id="UP000515124"/>
    </source>
</evidence>
<evidence type="ECO:0000256" key="1">
    <source>
        <dbReference type="SAM" id="MobiDB-lite"/>
    </source>
</evidence>
<dbReference type="AlphaFoldDB" id="A0A6P5U194"/>
<organism evidence="4 5">
    <name type="scientific">Prunus avium</name>
    <name type="common">Cherry</name>
    <name type="synonym">Cerasus avium</name>
    <dbReference type="NCBI Taxonomy" id="42229"/>
    <lineage>
        <taxon>Eukaryota</taxon>
        <taxon>Viridiplantae</taxon>
        <taxon>Streptophyta</taxon>
        <taxon>Embryophyta</taxon>
        <taxon>Tracheophyta</taxon>
        <taxon>Spermatophyta</taxon>
        <taxon>Magnoliopsida</taxon>
        <taxon>eudicotyledons</taxon>
        <taxon>Gunneridae</taxon>
        <taxon>Pentapetalae</taxon>
        <taxon>rosids</taxon>
        <taxon>fabids</taxon>
        <taxon>Rosales</taxon>
        <taxon>Rosaceae</taxon>
        <taxon>Amygdaloideae</taxon>
        <taxon>Amygdaleae</taxon>
        <taxon>Prunus</taxon>
    </lineage>
</organism>
<dbReference type="PANTHER" id="PTHR45979">
    <property type="entry name" value="PAP/OAS1 SUBSTRATE-BINDING DOMAIN SUPERFAMILY"/>
    <property type="match status" value="1"/>
</dbReference>
<dbReference type="Pfam" id="PF22600">
    <property type="entry name" value="MTPAP-like_central"/>
    <property type="match status" value="1"/>
</dbReference>
<feature type="region of interest" description="Disordered" evidence="1">
    <location>
        <begin position="539"/>
        <end position="571"/>
    </location>
</feature>
<evidence type="ECO:0000259" key="3">
    <source>
        <dbReference type="Pfam" id="PF26180"/>
    </source>
</evidence>
<accession>A0A6P5U194</accession>
<dbReference type="FunFam" id="1.10.1410.10:FF:000013">
    <property type="entry name" value="PAP/OAS1 substrate-binding domain superfamily"/>
    <property type="match status" value="1"/>
</dbReference>
<dbReference type="Pfam" id="PF26180">
    <property type="entry name" value="PAP-OAS1"/>
    <property type="match status" value="1"/>
</dbReference>
<dbReference type="InterPro" id="IPR054708">
    <property type="entry name" value="MTPAP-like_central"/>
</dbReference>
<dbReference type="Gene3D" id="1.10.1410.10">
    <property type="match status" value="1"/>
</dbReference>
<protein>
    <submittedName>
        <fullName evidence="5">Uncharacterized protein LOC110772938</fullName>
    </submittedName>
</protein>
<dbReference type="RefSeq" id="XP_021833122.1">
    <property type="nucleotide sequence ID" value="XM_021977430.1"/>
</dbReference>
<dbReference type="CDD" id="cd05402">
    <property type="entry name" value="NT_PAP_TUTase"/>
    <property type="match status" value="1"/>
</dbReference>
<dbReference type="GeneID" id="110772938"/>
<dbReference type="KEGG" id="pavi:110772938"/>
<dbReference type="InterPro" id="IPR043519">
    <property type="entry name" value="NT_sf"/>
</dbReference>
<dbReference type="Proteomes" id="UP000515124">
    <property type="component" value="Unplaced"/>
</dbReference>
<feature type="compositionally biased region" description="Polar residues" evidence="1">
    <location>
        <begin position="542"/>
        <end position="571"/>
    </location>
</feature>
<reference evidence="5" key="1">
    <citation type="submission" date="2025-08" db="UniProtKB">
        <authorList>
            <consortium name="RefSeq"/>
        </authorList>
    </citation>
    <scope>IDENTIFICATION</scope>
</reference>
<dbReference type="InterPro" id="IPR058921">
    <property type="entry name" value="PAP/OAS1-rel"/>
</dbReference>
<evidence type="ECO:0000313" key="5">
    <source>
        <dbReference type="RefSeq" id="XP_021833122.1"/>
    </source>
</evidence>
<dbReference type="InterPro" id="IPR058920">
    <property type="entry name" value="PAP-OAS1-bd-rel"/>
</dbReference>
<dbReference type="SUPFAM" id="SSF81631">
    <property type="entry name" value="PAP/OAS1 substrate-binding domain"/>
    <property type="match status" value="1"/>
</dbReference>
<feature type="domain" description="Poly(A) RNA polymerase mitochondrial-like central palm" evidence="2">
    <location>
        <begin position="61"/>
        <end position="180"/>
    </location>
</feature>
<gene>
    <name evidence="5" type="primary">LOC110772938</name>
</gene>
<proteinExistence type="predicted"/>